<evidence type="ECO:0000313" key="4">
    <source>
        <dbReference type="EMBL" id="MEO1765711.1"/>
    </source>
</evidence>
<dbReference type="GO" id="GO:0016757">
    <property type="term" value="F:glycosyltransferase activity"/>
    <property type="evidence" value="ECO:0007669"/>
    <property type="project" value="UniProtKB-KW"/>
</dbReference>
<dbReference type="EMBL" id="JBAJEX010000001">
    <property type="protein sequence ID" value="MEO1765711.1"/>
    <property type="molecule type" value="Genomic_DNA"/>
</dbReference>
<protein>
    <submittedName>
        <fullName evidence="4">Hypoxanthine-guanine phosphoribosyltransferase</fullName>
        <ecNumber evidence="4">2.4.2.8</ecNumber>
    </submittedName>
</protein>
<gene>
    <name evidence="4" type="ORF">V6E02_00545</name>
</gene>
<comment type="catalytic activity">
    <reaction evidence="2">
        <text>IMP + diphosphate = hypoxanthine + 5-phospho-alpha-D-ribose 1-diphosphate</text>
        <dbReference type="Rhea" id="RHEA:17973"/>
        <dbReference type="ChEBI" id="CHEBI:17368"/>
        <dbReference type="ChEBI" id="CHEBI:33019"/>
        <dbReference type="ChEBI" id="CHEBI:58017"/>
        <dbReference type="ChEBI" id="CHEBI:58053"/>
        <dbReference type="EC" id="2.4.2.8"/>
    </reaction>
    <physiologicalReaction direction="right-to-left" evidence="2">
        <dbReference type="Rhea" id="RHEA:17975"/>
    </physiologicalReaction>
</comment>
<dbReference type="CDD" id="cd06223">
    <property type="entry name" value="PRTases_typeI"/>
    <property type="match status" value="1"/>
</dbReference>
<keyword evidence="5" id="KW-1185">Reference proteome</keyword>
<comment type="caution">
    <text evidence="4">The sequence shown here is derived from an EMBL/GenBank/DDBJ whole genome shotgun (WGS) entry which is preliminary data.</text>
</comment>
<reference evidence="4 5" key="1">
    <citation type="submission" date="2024-02" db="EMBL/GenBank/DDBJ databases">
        <title>New thermophilic sulfur-oxidizing bacteria from a hot springs of the Uzon caldera (Kamchatka, Russia).</title>
        <authorList>
            <person name="Dukat A.M."/>
            <person name="Elcheninov A.G."/>
            <person name="Frolov E.N."/>
        </authorList>
    </citation>
    <scope>NUCLEOTIDE SEQUENCE [LARGE SCALE GENOMIC DNA]</scope>
    <source>
        <strain evidence="4 5">AK1</strain>
    </source>
</reference>
<dbReference type="PANTHER" id="PTHR43340">
    <property type="entry name" value="HYPOXANTHINE-GUANINE PHOSPHORIBOSYLTRANSFERASE"/>
    <property type="match status" value="1"/>
</dbReference>
<dbReference type="InterPro" id="IPR050408">
    <property type="entry name" value="HGPRT"/>
</dbReference>
<dbReference type="PANTHER" id="PTHR43340:SF1">
    <property type="entry name" value="HYPOXANTHINE PHOSPHORIBOSYLTRANSFERASE"/>
    <property type="match status" value="1"/>
</dbReference>
<evidence type="ECO:0000256" key="2">
    <source>
        <dbReference type="ARBA" id="ARBA00049402"/>
    </source>
</evidence>
<dbReference type="Pfam" id="PF00156">
    <property type="entry name" value="Pribosyltran"/>
    <property type="match status" value="1"/>
</dbReference>
<comment type="catalytic activity">
    <reaction evidence="1">
        <text>GMP + diphosphate = guanine + 5-phospho-alpha-D-ribose 1-diphosphate</text>
        <dbReference type="Rhea" id="RHEA:25424"/>
        <dbReference type="ChEBI" id="CHEBI:16235"/>
        <dbReference type="ChEBI" id="CHEBI:33019"/>
        <dbReference type="ChEBI" id="CHEBI:58017"/>
        <dbReference type="ChEBI" id="CHEBI:58115"/>
        <dbReference type="EC" id="2.4.2.8"/>
    </reaction>
    <physiologicalReaction direction="right-to-left" evidence="1">
        <dbReference type="Rhea" id="RHEA:25426"/>
    </physiologicalReaction>
</comment>
<dbReference type="InterPro" id="IPR000836">
    <property type="entry name" value="PRTase_dom"/>
</dbReference>
<dbReference type="SUPFAM" id="SSF53271">
    <property type="entry name" value="PRTase-like"/>
    <property type="match status" value="1"/>
</dbReference>
<name>A0ABV0EAS2_9BURK</name>
<dbReference type="Proteomes" id="UP001482231">
    <property type="component" value="Unassembled WGS sequence"/>
</dbReference>
<dbReference type="NCBIfam" id="NF006605">
    <property type="entry name" value="PRK09162.1"/>
    <property type="match status" value="1"/>
</dbReference>
<dbReference type="RefSeq" id="WP_347306107.1">
    <property type="nucleotide sequence ID" value="NZ_JBAJEX010000001.1"/>
</dbReference>
<dbReference type="EC" id="2.4.2.8" evidence="4"/>
<keyword evidence="4" id="KW-0328">Glycosyltransferase</keyword>
<dbReference type="InterPro" id="IPR029057">
    <property type="entry name" value="PRTase-like"/>
</dbReference>
<dbReference type="Gene3D" id="3.40.50.2020">
    <property type="match status" value="1"/>
</dbReference>
<organism evidence="4 5">
    <name type="scientific">Thiobacter aerophilum</name>
    <dbReference type="NCBI Taxonomy" id="3121275"/>
    <lineage>
        <taxon>Bacteria</taxon>
        <taxon>Pseudomonadati</taxon>
        <taxon>Pseudomonadota</taxon>
        <taxon>Betaproteobacteria</taxon>
        <taxon>Burkholderiales</taxon>
        <taxon>Thiobacteraceae</taxon>
        <taxon>Thiobacter</taxon>
    </lineage>
</organism>
<evidence type="ECO:0000313" key="5">
    <source>
        <dbReference type="Proteomes" id="UP001482231"/>
    </source>
</evidence>
<proteinExistence type="predicted"/>
<sequence>MLSTEQAWALLAQAELVYSREQVAAAIARVAEEITARLGSRHPVLLSVMGGAVVFTGQLLPLLRFPLEFDYVHASRYGRGTQGQELIWKVLPSESVKGRVVLVLDDILDEGRTLAAILDKLRELGAAEVYTAVLTEKETGRPKPIEADFVGLKLPNRFVFGCGMDVHGAWRNLPEIYALKQN</sequence>
<evidence type="ECO:0000256" key="1">
    <source>
        <dbReference type="ARBA" id="ARBA00048811"/>
    </source>
</evidence>
<evidence type="ECO:0000259" key="3">
    <source>
        <dbReference type="Pfam" id="PF00156"/>
    </source>
</evidence>
<accession>A0ABV0EAS2</accession>
<feature type="domain" description="Phosphoribosyltransferase" evidence="3">
    <location>
        <begin position="19"/>
        <end position="165"/>
    </location>
</feature>
<keyword evidence="4" id="KW-0808">Transferase</keyword>